<evidence type="ECO:0000259" key="1">
    <source>
        <dbReference type="SMART" id="SM01321"/>
    </source>
</evidence>
<dbReference type="PANTHER" id="PTHR34322">
    <property type="entry name" value="TRANSPOSASE, Y1_TNP DOMAIN-CONTAINING"/>
    <property type="match status" value="1"/>
</dbReference>
<dbReference type="SMART" id="SM01321">
    <property type="entry name" value="Y1_Tnp"/>
    <property type="match status" value="1"/>
</dbReference>
<comment type="caution">
    <text evidence="2">The sequence shown here is derived from an EMBL/GenBank/DDBJ whole genome shotgun (WGS) entry which is preliminary data.</text>
</comment>
<dbReference type="GO" id="GO:0006313">
    <property type="term" value="P:DNA transposition"/>
    <property type="evidence" value="ECO:0007669"/>
    <property type="project" value="InterPro"/>
</dbReference>
<feature type="domain" description="Transposase IS200-like" evidence="1">
    <location>
        <begin position="9"/>
        <end position="124"/>
    </location>
</feature>
<dbReference type="Proteomes" id="UP000050326">
    <property type="component" value="Unassembled WGS sequence"/>
</dbReference>
<dbReference type="Gene3D" id="3.30.70.1290">
    <property type="entry name" value="Transposase IS200-like"/>
    <property type="match status" value="1"/>
</dbReference>
<proteinExistence type="predicted"/>
<accession>A0A0P8W5D5</accession>
<dbReference type="OrthoDB" id="9788881at2"/>
<dbReference type="Pfam" id="PF01797">
    <property type="entry name" value="Y1_Tnp"/>
    <property type="match status" value="1"/>
</dbReference>
<reference evidence="2 3" key="1">
    <citation type="submission" date="2015-09" db="EMBL/GenBank/DDBJ databases">
        <title>Genome sequence of Oxobacter pfennigii DSM 3222.</title>
        <authorList>
            <person name="Poehlein A."/>
            <person name="Bengelsdorf F.R."/>
            <person name="Schiel-Bengelsdorf B."/>
            <person name="Duerre P."/>
            <person name="Daniel R."/>
        </authorList>
    </citation>
    <scope>NUCLEOTIDE SEQUENCE [LARGE SCALE GENOMIC DNA]</scope>
    <source>
        <strain evidence="2 3">DSM 3222</strain>
    </source>
</reference>
<protein>
    <submittedName>
        <fullName evidence="2">Transposase IS200 like protein</fullName>
    </submittedName>
</protein>
<dbReference type="InterPro" id="IPR002686">
    <property type="entry name" value="Transposase_17"/>
</dbReference>
<keyword evidence="3" id="KW-1185">Reference proteome</keyword>
<name>A0A0P8W5D5_9CLOT</name>
<dbReference type="EMBL" id="LKET01000034">
    <property type="protein sequence ID" value="KPU43842.1"/>
    <property type="molecule type" value="Genomic_DNA"/>
</dbReference>
<dbReference type="InterPro" id="IPR036515">
    <property type="entry name" value="Transposase_17_sf"/>
</dbReference>
<dbReference type="AlphaFoldDB" id="A0A0P8W5D5"/>
<dbReference type="PANTHER" id="PTHR34322:SF2">
    <property type="entry name" value="TRANSPOSASE IS200-LIKE DOMAIN-CONTAINING PROTEIN"/>
    <property type="match status" value="1"/>
</dbReference>
<gene>
    <name evidence="2" type="ORF">OXPF_25870</name>
</gene>
<evidence type="ECO:0000313" key="2">
    <source>
        <dbReference type="EMBL" id="KPU43842.1"/>
    </source>
</evidence>
<evidence type="ECO:0000313" key="3">
    <source>
        <dbReference type="Proteomes" id="UP000050326"/>
    </source>
</evidence>
<dbReference type="PATRIC" id="fig|36849.3.peg.2736"/>
<dbReference type="GO" id="GO:0004803">
    <property type="term" value="F:transposase activity"/>
    <property type="evidence" value="ECO:0007669"/>
    <property type="project" value="InterPro"/>
</dbReference>
<dbReference type="RefSeq" id="WP_054875618.1">
    <property type="nucleotide sequence ID" value="NZ_LKET01000034.1"/>
</dbReference>
<dbReference type="GO" id="GO:0003677">
    <property type="term" value="F:DNA binding"/>
    <property type="evidence" value="ECO:0007669"/>
    <property type="project" value="InterPro"/>
</dbReference>
<sequence>MPRHAREKGPECMYHIMVRSISDTPLLFKNDADKDKFLRLVKKYQEAYLFRVYGYCLMDNHAHLIIDAQGADISRIMHGINQSYAQYFNLKYNRRGHLFQDRFKSKIITDERYLIALSAYIHCNPKDVINFTNKIEKYKYSSLGMYLGSMRDRFAILNRGFILNMFSRNLSKAKKLYWEYICTHNTSEKVIEIAADMEFMDEKADYRSERRVIIRSFTPPEVVDFVKHYIKDYDSNIIVKYTRTNMESKSLSALLLRSVCDMTQKDICSFMGNISQSHAAKLCARGIELLRKKSEYKNIITDFVDRKIS</sequence>
<dbReference type="SUPFAM" id="SSF143422">
    <property type="entry name" value="Transposase IS200-like"/>
    <property type="match status" value="1"/>
</dbReference>
<organism evidence="2 3">
    <name type="scientific">Oxobacter pfennigii</name>
    <dbReference type="NCBI Taxonomy" id="36849"/>
    <lineage>
        <taxon>Bacteria</taxon>
        <taxon>Bacillati</taxon>
        <taxon>Bacillota</taxon>
        <taxon>Clostridia</taxon>
        <taxon>Eubacteriales</taxon>
        <taxon>Clostridiaceae</taxon>
        <taxon>Oxobacter</taxon>
    </lineage>
</organism>